<dbReference type="Proteomes" id="UP000688947">
    <property type="component" value="Unassembled WGS sequence"/>
</dbReference>
<dbReference type="AlphaFoldDB" id="A0A8T1TXI6"/>
<evidence type="ECO:0000313" key="3">
    <source>
        <dbReference type="Proteomes" id="UP000688947"/>
    </source>
</evidence>
<feature type="region of interest" description="Disordered" evidence="1">
    <location>
        <begin position="36"/>
        <end position="55"/>
    </location>
</feature>
<proteinExistence type="predicted"/>
<evidence type="ECO:0000313" key="2">
    <source>
        <dbReference type="EMBL" id="KAG6950538.1"/>
    </source>
</evidence>
<evidence type="ECO:0000256" key="1">
    <source>
        <dbReference type="SAM" id="MobiDB-lite"/>
    </source>
</evidence>
<comment type="caution">
    <text evidence="2">The sequence shown here is derived from an EMBL/GenBank/DDBJ whole genome shotgun (WGS) entry which is preliminary data.</text>
</comment>
<gene>
    <name evidence="2" type="ORF">JG687_00014192</name>
</gene>
<reference evidence="2" key="1">
    <citation type="submission" date="2021-01" db="EMBL/GenBank/DDBJ databases">
        <title>Phytophthora aleatoria, a newly-described species from Pinus radiata is distinct from Phytophthora cactorum isolates based on comparative genomics.</title>
        <authorList>
            <person name="Mcdougal R."/>
            <person name="Panda P."/>
            <person name="Williams N."/>
            <person name="Studholme D.J."/>
        </authorList>
    </citation>
    <scope>NUCLEOTIDE SEQUENCE</scope>
    <source>
        <strain evidence="2">NZFS 3830</strain>
    </source>
</reference>
<dbReference type="EMBL" id="JAENGZ010001118">
    <property type="protein sequence ID" value="KAG6950538.1"/>
    <property type="molecule type" value="Genomic_DNA"/>
</dbReference>
<accession>A0A8T1TXI6</accession>
<name>A0A8T1TXI6_9STRA</name>
<organism evidence="2 3">
    <name type="scientific">Phytophthora cactorum</name>
    <dbReference type="NCBI Taxonomy" id="29920"/>
    <lineage>
        <taxon>Eukaryota</taxon>
        <taxon>Sar</taxon>
        <taxon>Stramenopiles</taxon>
        <taxon>Oomycota</taxon>
        <taxon>Peronosporomycetes</taxon>
        <taxon>Peronosporales</taxon>
        <taxon>Peronosporaceae</taxon>
        <taxon>Phytophthora</taxon>
    </lineage>
</organism>
<protein>
    <submittedName>
        <fullName evidence="2">Uncharacterized protein</fullName>
    </submittedName>
</protein>
<sequence length="406" mass="44587">MCLELISVGALRVQRVVTAETCGILINPVIAATTKHNPEVSSVSPSPKTPVRDARTPWGSIVTGSARCTIHLMQVLQPVRGQLPTRMFPVYILPSPGTSTAAQLTTHRSSTTRRVYSGIRSSEMDHILENQCFSYAFHYIPFRDVGEDVDFLASLVREDVVNELPNLCFTRAATNTIKGAAVWKFLDDCLTGHVGYQGNATFNDYLLAENRDAVRLGRETTRVISGEMGIALKFCQQRLANEGETPEIDALSDQLQQLYVRMQLHTARSAVARARARTKSQPYNVIPVSVTTFGSRCLESVGGAVETSLRVGAAAFTPRAMLIGDPASQSSINARARSEDIKAVEPSRLSVGLPTDANTNNTLEDSVSGDHIVGSTHPWWTSTHSICHHHWWGHHVHRRVKCCGYL</sequence>
<dbReference type="OrthoDB" id="124038at2759"/>
<dbReference type="VEuPathDB" id="FungiDB:PC110_g16476"/>